<dbReference type="Proteomes" id="UP000283880">
    <property type="component" value="Unassembled WGS sequence"/>
</dbReference>
<dbReference type="OrthoDB" id="9787476at2"/>
<proteinExistence type="predicted"/>
<dbReference type="AlphaFoldDB" id="A0A413F793"/>
<evidence type="ECO:0000313" key="1">
    <source>
        <dbReference type="EMBL" id="RGX21332.1"/>
    </source>
</evidence>
<comment type="caution">
    <text evidence="1">The sequence shown here is derived from an EMBL/GenBank/DDBJ whole genome shotgun (WGS) entry which is preliminary data.</text>
</comment>
<dbReference type="PIRSF" id="PIRSF008546">
    <property type="entry name" value="UCP008546"/>
    <property type="match status" value="1"/>
</dbReference>
<dbReference type="SUPFAM" id="SSF140736">
    <property type="entry name" value="Rv1873-like"/>
    <property type="match status" value="1"/>
</dbReference>
<dbReference type="InterPro" id="IPR014937">
    <property type="entry name" value="DUF1810"/>
</dbReference>
<gene>
    <name evidence="1" type="ORF">DWV29_26780</name>
</gene>
<sequence length="149" mass="17022">MRGEGNLDGLERFVQAQEGSYARALQEIKNGRKTSHWMWYIFPQLSGLGHSQTARYYAIRDRAEAAAYMAHPVLGSRLLEISSELLKLKSSDAREIMGWPDDLKLKSSMTLFGLVSREPVFRQVLEQYFGGEEDQYTVQAISRQADVFK</sequence>
<dbReference type="EMBL" id="QSBM01000032">
    <property type="protein sequence ID" value="RGX21332.1"/>
    <property type="molecule type" value="Genomic_DNA"/>
</dbReference>
<protein>
    <submittedName>
        <fullName evidence="1">DUF1810 domain-containing protein</fullName>
    </submittedName>
</protein>
<evidence type="ECO:0000313" key="2">
    <source>
        <dbReference type="Proteomes" id="UP000283880"/>
    </source>
</evidence>
<accession>A0A413F793</accession>
<dbReference type="Gene3D" id="1.25.40.380">
    <property type="entry name" value="Protein of unknown function DUF1810"/>
    <property type="match status" value="1"/>
</dbReference>
<dbReference type="Pfam" id="PF08837">
    <property type="entry name" value="DUF1810"/>
    <property type="match status" value="1"/>
</dbReference>
<organism evidence="1 2">
    <name type="scientific">Enterocloster asparagiformis</name>
    <dbReference type="NCBI Taxonomy" id="333367"/>
    <lineage>
        <taxon>Bacteria</taxon>
        <taxon>Bacillati</taxon>
        <taxon>Bacillota</taxon>
        <taxon>Clostridia</taxon>
        <taxon>Lachnospirales</taxon>
        <taxon>Lachnospiraceae</taxon>
        <taxon>Enterocloster</taxon>
    </lineage>
</organism>
<name>A0A413F793_9FIRM</name>
<reference evidence="1 2" key="1">
    <citation type="submission" date="2018-08" db="EMBL/GenBank/DDBJ databases">
        <title>A genome reference for cultivated species of the human gut microbiota.</title>
        <authorList>
            <person name="Zou Y."/>
            <person name="Xue W."/>
            <person name="Luo G."/>
        </authorList>
    </citation>
    <scope>NUCLEOTIDE SEQUENCE [LARGE SCALE GENOMIC DNA]</scope>
    <source>
        <strain evidence="1 2">AF04-15</strain>
    </source>
</reference>
<dbReference type="InterPro" id="IPR036287">
    <property type="entry name" value="Rv1873-like_sf"/>
</dbReference>